<evidence type="ECO:0000256" key="1">
    <source>
        <dbReference type="SAM" id="SignalP"/>
    </source>
</evidence>
<keyword evidence="3" id="KW-1185">Reference proteome</keyword>
<evidence type="ECO:0000313" key="3">
    <source>
        <dbReference type="Proteomes" id="UP000594364"/>
    </source>
</evidence>
<keyword evidence="1" id="KW-0732">Signal</keyword>
<dbReference type="AlphaFoldDB" id="A0A7S9KLH3"/>
<evidence type="ECO:0000313" key="2">
    <source>
        <dbReference type="EMBL" id="QPG94522.1"/>
    </source>
</evidence>
<proteinExistence type="predicted"/>
<feature type="chain" id="PRO_5033995082" description="Secreted protein" evidence="1">
    <location>
        <begin position="19"/>
        <end position="100"/>
    </location>
</feature>
<reference evidence="2 3" key="1">
    <citation type="journal article" date="2018" name="PLoS Genet.">
        <title>Repeat elements organise 3D genome structure and mediate transcription in the filamentous fungus Epichloe festucae.</title>
        <authorList>
            <person name="Winter D.J."/>
            <person name="Ganley A.R.D."/>
            <person name="Young C.A."/>
            <person name="Liachko I."/>
            <person name="Schardl C.L."/>
            <person name="Dupont P.Y."/>
            <person name="Berry D."/>
            <person name="Ram A."/>
            <person name="Scott B."/>
            <person name="Cox M.P."/>
        </authorList>
    </citation>
    <scope>NUCLEOTIDE SEQUENCE [LARGE SCALE GENOMIC DNA]</scope>
    <source>
        <strain evidence="2 3">Fl1</strain>
    </source>
</reference>
<sequence>MNLFLLLLILAMAITATAMDTDTDVVLKFDVNTTAVFCSEKILGRCDAPLPGYLQCQTRNSTQSEKFSRTREQSIRFLFSVEGVEGVVSRQEGLLGKFGA</sequence>
<protein>
    <recommendedName>
        <fullName evidence="4">Secreted protein</fullName>
    </recommendedName>
</protein>
<evidence type="ECO:0008006" key="4">
    <source>
        <dbReference type="Google" id="ProtNLM"/>
    </source>
</evidence>
<dbReference type="EMBL" id="CP031385">
    <property type="protein sequence ID" value="QPG94522.1"/>
    <property type="molecule type" value="Genomic_DNA"/>
</dbReference>
<feature type="signal peptide" evidence="1">
    <location>
        <begin position="1"/>
        <end position="18"/>
    </location>
</feature>
<organism evidence="2 3">
    <name type="scientific">Epichloe festucae (strain Fl1)</name>
    <dbReference type="NCBI Taxonomy" id="877507"/>
    <lineage>
        <taxon>Eukaryota</taxon>
        <taxon>Fungi</taxon>
        <taxon>Dikarya</taxon>
        <taxon>Ascomycota</taxon>
        <taxon>Pezizomycotina</taxon>
        <taxon>Sordariomycetes</taxon>
        <taxon>Hypocreomycetidae</taxon>
        <taxon>Hypocreales</taxon>
        <taxon>Clavicipitaceae</taxon>
        <taxon>Epichloe</taxon>
    </lineage>
</organism>
<dbReference type="Proteomes" id="UP000594364">
    <property type="component" value="Chromosome 1"/>
</dbReference>
<gene>
    <name evidence="2" type="ORF">C2857_006293</name>
</gene>
<accession>A0A7S9KLH3</accession>
<name>A0A7S9KLH3_EPIFF</name>